<keyword evidence="2" id="KW-0812">Transmembrane</keyword>
<evidence type="ECO:0000313" key="7">
    <source>
        <dbReference type="EMBL" id="CAA2958225.1"/>
    </source>
</evidence>
<name>A0A8S0PZL0_OLEEU</name>
<dbReference type="Proteomes" id="UP000594638">
    <property type="component" value="Unassembled WGS sequence"/>
</dbReference>
<organism evidence="7 8">
    <name type="scientific">Olea europaea subsp. europaea</name>
    <dbReference type="NCBI Taxonomy" id="158383"/>
    <lineage>
        <taxon>Eukaryota</taxon>
        <taxon>Viridiplantae</taxon>
        <taxon>Streptophyta</taxon>
        <taxon>Embryophyta</taxon>
        <taxon>Tracheophyta</taxon>
        <taxon>Spermatophyta</taxon>
        <taxon>Magnoliopsida</taxon>
        <taxon>eudicotyledons</taxon>
        <taxon>Gunneridae</taxon>
        <taxon>Pentapetalae</taxon>
        <taxon>asterids</taxon>
        <taxon>lamiids</taxon>
        <taxon>Lamiales</taxon>
        <taxon>Oleaceae</taxon>
        <taxon>Oleeae</taxon>
        <taxon>Olea</taxon>
    </lineage>
</organism>
<sequence>MPIWVGSAWTELVFLSLRSNEFFGSIPSNLCHLVRLQVLNIFSNKVSGGIPKCLHNLTAMIQLGYQPYSSFTTFSIESAIVTSKRKEAEYTTTLELVKLIDLSSNNLVGDVPAEITSLVKLVGLNLLRNNLSGFLPQILNN</sequence>
<dbReference type="InterPro" id="IPR001611">
    <property type="entry name" value="Leu-rich_rpt"/>
</dbReference>
<dbReference type="AlphaFoldDB" id="A0A8S0PZL0"/>
<dbReference type="Gene3D" id="3.80.10.10">
    <property type="entry name" value="Ribonuclease Inhibitor"/>
    <property type="match status" value="1"/>
</dbReference>
<keyword evidence="5" id="KW-0472">Membrane</keyword>
<dbReference type="InterPro" id="IPR032675">
    <property type="entry name" value="LRR_dom_sf"/>
</dbReference>
<evidence type="ECO:0000256" key="2">
    <source>
        <dbReference type="ARBA" id="ARBA00022692"/>
    </source>
</evidence>
<dbReference type="SUPFAM" id="SSF52058">
    <property type="entry name" value="L domain-like"/>
    <property type="match status" value="1"/>
</dbReference>
<gene>
    <name evidence="7" type="ORF">OLEA9_A074237</name>
</gene>
<protein>
    <submittedName>
        <fullName evidence="7">Uncharacterized protein</fullName>
    </submittedName>
</protein>
<dbReference type="PANTHER" id="PTHR48063:SF101">
    <property type="entry name" value="LRR RECEPTOR-LIKE SERINE_THREONINE-PROTEIN KINASE FLS2"/>
    <property type="match status" value="1"/>
</dbReference>
<keyword evidence="4" id="KW-1133">Transmembrane helix</keyword>
<proteinExistence type="predicted"/>
<evidence type="ECO:0000256" key="1">
    <source>
        <dbReference type="ARBA" id="ARBA00004479"/>
    </source>
</evidence>
<evidence type="ECO:0000256" key="5">
    <source>
        <dbReference type="ARBA" id="ARBA00023136"/>
    </source>
</evidence>
<keyword evidence="6" id="KW-0325">Glycoprotein</keyword>
<dbReference type="GO" id="GO:0016020">
    <property type="term" value="C:membrane"/>
    <property type="evidence" value="ECO:0007669"/>
    <property type="project" value="UniProtKB-SubCell"/>
</dbReference>
<evidence type="ECO:0000256" key="3">
    <source>
        <dbReference type="ARBA" id="ARBA00022729"/>
    </source>
</evidence>
<evidence type="ECO:0000313" key="8">
    <source>
        <dbReference type="Proteomes" id="UP000594638"/>
    </source>
</evidence>
<comment type="subcellular location">
    <subcellularLocation>
        <location evidence="1">Membrane</location>
        <topology evidence="1">Single-pass type I membrane protein</topology>
    </subcellularLocation>
</comment>
<accession>A0A8S0PZL0</accession>
<dbReference type="EMBL" id="CACTIH010000259">
    <property type="protein sequence ID" value="CAA2958225.1"/>
    <property type="molecule type" value="Genomic_DNA"/>
</dbReference>
<dbReference type="PANTHER" id="PTHR48063">
    <property type="entry name" value="LRR RECEPTOR-LIKE KINASE"/>
    <property type="match status" value="1"/>
</dbReference>
<comment type="caution">
    <text evidence="7">The sequence shown here is derived from an EMBL/GenBank/DDBJ whole genome shotgun (WGS) entry which is preliminary data.</text>
</comment>
<keyword evidence="3" id="KW-0732">Signal</keyword>
<dbReference type="OrthoDB" id="8731593at2759"/>
<reference evidence="7 8" key="1">
    <citation type="submission" date="2019-12" db="EMBL/GenBank/DDBJ databases">
        <authorList>
            <person name="Alioto T."/>
            <person name="Alioto T."/>
            <person name="Gomez Garrido J."/>
        </authorList>
    </citation>
    <scope>NUCLEOTIDE SEQUENCE [LARGE SCALE GENOMIC DNA]</scope>
</reference>
<dbReference type="InterPro" id="IPR046956">
    <property type="entry name" value="RLP23-like"/>
</dbReference>
<evidence type="ECO:0000256" key="4">
    <source>
        <dbReference type="ARBA" id="ARBA00022989"/>
    </source>
</evidence>
<evidence type="ECO:0000256" key="6">
    <source>
        <dbReference type="ARBA" id="ARBA00023180"/>
    </source>
</evidence>
<keyword evidence="8" id="KW-1185">Reference proteome</keyword>
<dbReference type="Pfam" id="PF00560">
    <property type="entry name" value="LRR_1"/>
    <property type="match status" value="3"/>
</dbReference>
<dbReference type="Gramene" id="OE9A074237T1">
    <property type="protein sequence ID" value="OE9A074237C1"/>
    <property type="gene ID" value="OE9A074237"/>
</dbReference>